<keyword evidence="7" id="KW-1185">Reference proteome</keyword>
<dbReference type="GO" id="GO:0006020">
    <property type="term" value="P:inositol metabolic process"/>
    <property type="evidence" value="ECO:0007669"/>
    <property type="project" value="TreeGrafter"/>
</dbReference>
<dbReference type="PANTHER" id="PTHR20854">
    <property type="entry name" value="INOSITOL MONOPHOSPHATASE"/>
    <property type="match status" value="1"/>
</dbReference>
<feature type="binding site" evidence="5">
    <location>
        <position position="71"/>
    </location>
    <ligand>
        <name>Mg(2+)</name>
        <dbReference type="ChEBI" id="CHEBI:18420"/>
        <label>1</label>
        <note>catalytic</note>
    </ligand>
</feature>
<dbReference type="InterPro" id="IPR020583">
    <property type="entry name" value="Inositol_monoP_metal-BS"/>
</dbReference>
<dbReference type="Gene3D" id="3.40.190.80">
    <property type="match status" value="1"/>
</dbReference>
<dbReference type="PROSITE" id="PS00629">
    <property type="entry name" value="IMP_1"/>
    <property type="match status" value="1"/>
</dbReference>
<gene>
    <name evidence="6" type="ORF">HK18_11320</name>
</gene>
<dbReference type="GO" id="GO:0008934">
    <property type="term" value="F:inositol monophosphate 1-phosphatase activity"/>
    <property type="evidence" value="ECO:0007669"/>
    <property type="project" value="TreeGrafter"/>
</dbReference>
<protein>
    <submittedName>
        <fullName evidence="6">Myo-inositol-1-monophosphatase</fullName>
    </submittedName>
</protein>
<comment type="cofactor">
    <cofactor evidence="5">
        <name>Mg(2+)</name>
        <dbReference type="ChEBI" id="CHEBI:18420"/>
    </cofactor>
</comment>
<evidence type="ECO:0000256" key="3">
    <source>
        <dbReference type="ARBA" id="ARBA00022801"/>
    </source>
</evidence>
<keyword evidence="3" id="KW-0378">Hydrolase</keyword>
<feature type="binding site" evidence="5">
    <location>
        <position position="88"/>
    </location>
    <ligand>
        <name>Mg(2+)</name>
        <dbReference type="ChEBI" id="CHEBI:18420"/>
        <label>1</label>
        <note>catalytic</note>
    </ligand>
</feature>
<evidence type="ECO:0000313" key="7">
    <source>
        <dbReference type="Proteomes" id="UP000194946"/>
    </source>
</evidence>
<comment type="similarity">
    <text evidence="1">Belongs to the inositol monophosphatase superfamily.</text>
</comment>
<evidence type="ECO:0000313" key="6">
    <source>
        <dbReference type="EMBL" id="OUI78116.1"/>
    </source>
</evidence>
<evidence type="ECO:0000256" key="4">
    <source>
        <dbReference type="ARBA" id="ARBA00022842"/>
    </source>
</evidence>
<sequence length="264" mass="28393">MTDALSHRFEAAQAIVKKAAEMAMTMRPAPGGPQGSLKHAQDWLTETDGKVESFISKEIKSLFPEDGFQGEEEGQTRTGSLRWVVDPIDGTSNYARGRNRWCVSLGLMEGNTPILGIIAAPPVQEFYTARLGHGAFMNGKQIHASPVTDPKISMVELGWSHVSKKEEFLKHANAILETGAMIRTLGSGTMSLVDVASGRLDGHFEMAINLWDVAAALVLLQEAGAKISPFLEDGGLYQPTPILTAAPGLADLLSKTVNIPLRSA</sequence>
<organism evidence="6 7">
    <name type="scientific">Commensalibacter intestini</name>
    <dbReference type="NCBI Taxonomy" id="479936"/>
    <lineage>
        <taxon>Bacteria</taxon>
        <taxon>Pseudomonadati</taxon>
        <taxon>Pseudomonadota</taxon>
        <taxon>Alphaproteobacteria</taxon>
        <taxon>Acetobacterales</taxon>
        <taxon>Acetobacteraceae</taxon>
    </lineage>
</organism>
<dbReference type="RefSeq" id="WP_086632514.1">
    <property type="nucleotide sequence ID" value="NZ_JOPB01000008.1"/>
</dbReference>
<feature type="binding site" evidence="5">
    <location>
        <position position="86"/>
    </location>
    <ligand>
        <name>Mg(2+)</name>
        <dbReference type="ChEBI" id="CHEBI:18420"/>
        <label>1</label>
        <note>catalytic</note>
    </ligand>
</feature>
<dbReference type="InterPro" id="IPR000760">
    <property type="entry name" value="Inositol_monophosphatase-like"/>
</dbReference>
<dbReference type="PRINTS" id="PR00377">
    <property type="entry name" value="IMPHPHTASES"/>
</dbReference>
<dbReference type="Proteomes" id="UP000194946">
    <property type="component" value="Unassembled WGS sequence"/>
</dbReference>
<reference evidence="7" key="1">
    <citation type="submission" date="2014-06" db="EMBL/GenBank/DDBJ databases">
        <authorList>
            <person name="Winans N.J."/>
            <person name="Newell P.D."/>
            <person name="Douglas A.E."/>
        </authorList>
    </citation>
    <scope>NUCLEOTIDE SEQUENCE [LARGE SCALE GENOMIC DNA]</scope>
    <source>
        <strain evidence="7">DmL_052</strain>
    </source>
</reference>
<comment type="caution">
    <text evidence="6">The sequence shown here is derived from an EMBL/GenBank/DDBJ whole genome shotgun (WGS) entry which is preliminary data.</text>
</comment>
<dbReference type="GO" id="GO:0046854">
    <property type="term" value="P:phosphatidylinositol phosphate biosynthetic process"/>
    <property type="evidence" value="ECO:0007669"/>
    <property type="project" value="InterPro"/>
</dbReference>
<evidence type="ECO:0000256" key="1">
    <source>
        <dbReference type="ARBA" id="ARBA00009759"/>
    </source>
</evidence>
<dbReference type="GO" id="GO:0046872">
    <property type="term" value="F:metal ion binding"/>
    <property type="evidence" value="ECO:0007669"/>
    <property type="project" value="UniProtKB-KW"/>
</dbReference>
<dbReference type="AlphaFoldDB" id="A0A251ZTW8"/>
<feature type="binding site" evidence="5">
    <location>
        <position position="212"/>
    </location>
    <ligand>
        <name>Mg(2+)</name>
        <dbReference type="ChEBI" id="CHEBI:18420"/>
        <label>1</label>
        <note>catalytic</note>
    </ligand>
</feature>
<feature type="binding site" evidence="5">
    <location>
        <position position="89"/>
    </location>
    <ligand>
        <name>Mg(2+)</name>
        <dbReference type="ChEBI" id="CHEBI:18420"/>
        <label>1</label>
        <note>catalytic</note>
    </ligand>
</feature>
<dbReference type="PANTHER" id="PTHR20854:SF4">
    <property type="entry name" value="INOSITOL-1-MONOPHOSPHATASE-RELATED"/>
    <property type="match status" value="1"/>
</dbReference>
<dbReference type="PROSITE" id="PS00630">
    <property type="entry name" value="IMP_2"/>
    <property type="match status" value="1"/>
</dbReference>
<dbReference type="InterPro" id="IPR020550">
    <property type="entry name" value="Inositol_monophosphatase_CS"/>
</dbReference>
<keyword evidence="2 5" id="KW-0479">Metal-binding</keyword>
<evidence type="ECO:0000256" key="2">
    <source>
        <dbReference type="ARBA" id="ARBA00022723"/>
    </source>
</evidence>
<accession>A0A251ZTW8</accession>
<dbReference type="SUPFAM" id="SSF56655">
    <property type="entry name" value="Carbohydrate phosphatase"/>
    <property type="match status" value="1"/>
</dbReference>
<dbReference type="EMBL" id="JOPB01000008">
    <property type="protein sequence ID" value="OUI78116.1"/>
    <property type="molecule type" value="Genomic_DNA"/>
</dbReference>
<dbReference type="GO" id="GO:0007165">
    <property type="term" value="P:signal transduction"/>
    <property type="evidence" value="ECO:0007669"/>
    <property type="project" value="TreeGrafter"/>
</dbReference>
<proteinExistence type="inferred from homology"/>
<keyword evidence="4 5" id="KW-0460">Magnesium</keyword>
<dbReference type="Gene3D" id="3.30.540.10">
    <property type="entry name" value="Fructose-1,6-Bisphosphatase, subunit A, domain 1"/>
    <property type="match status" value="1"/>
</dbReference>
<dbReference type="Pfam" id="PF00459">
    <property type="entry name" value="Inositol_P"/>
    <property type="match status" value="1"/>
</dbReference>
<evidence type="ECO:0000256" key="5">
    <source>
        <dbReference type="PIRSR" id="PIRSR600760-2"/>
    </source>
</evidence>
<name>A0A251ZTW8_9PROT</name>